<reference evidence="1" key="1">
    <citation type="submission" date="2019-11" db="EMBL/GenBank/DDBJ databases">
        <title>Leishmania tarentolae CDS.</title>
        <authorList>
            <person name="Goto Y."/>
            <person name="Yamagishi J."/>
        </authorList>
    </citation>
    <scope>NUCLEOTIDE SEQUENCE [LARGE SCALE GENOMIC DNA]</scope>
    <source>
        <strain evidence="1">Parrot Tar II</strain>
    </source>
</reference>
<dbReference type="VEuPathDB" id="TriTrypDB:LtaPh_2604000"/>
<sequence length="100" mass="11508">MTDSLSKHHVLRDYYKEMKQAASVPMKCPYCKRQGRFAASTYEIAKRIPSVMAEGMALCHFCEAPIGRQADAVLQLRSWYCGYCELCVCPACQKKHQQRR</sequence>
<evidence type="ECO:0000313" key="2">
    <source>
        <dbReference type="Proteomes" id="UP000419144"/>
    </source>
</evidence>
<accession>A0A640KIT8</accession>
<organism evidence="1 2">
    <name type="scientific">Leishmania tarentolae</name>
    <name type="common">Sauroleishmania tarentolae</name>
    <dbReference type="NCBI Taxonomy" id="5689"/>
    <lineage>
        <taxon>Eukaryota</taxon>
        <taxon>Discoba</taxon>
        <taxon>Euglenozoa</taxon>
        <taxon>Kinetoplastea</taxon>
        <taxon>Metakinetoplastina</taxon>
        <taxon>Trypanosomatida</taxon>
        <taxon>Trypanosomatidae</taxon>
        <taxon>Leishmaniinae</taxon>
        <taxon>Leishmania</taxon>
        <taxon>lizard Leishmania</taxon>
    </lineage>
</organism>
<proteinExistence type="predicted"/>
<name>A0A640KIT8_LEITA</name>
<dbReference type="Proteomes" id="UP000419144">
    <property type="component" value="Unassembled WGS sequence"/>
</dbReference>
<dbReference type="OrthoDB" id="257001at2759"/>
<comment type="caution">
    <text evidence="1">The sequence shown here is derived from an EMBL/GenBank/DDBJ whole genome shotgun (WGS) entry which is preliminary data.</text>
</comment>
<protein>
    <submittedName>
        <fullName evidence="1">Uncharacterized protein</fullName>
    </submittedName>
</protein>
<dbReference type="EMBL" id="BLBS01000035">
    <property type="protein sequence ID" value="GET89402.1"/>
    <property type="molecule type" value="Genomic_DNA"/>
</dbReference>
<gene>
    <name evidence="1" type="ORF">LtaPh_2604000</name>
</gene>
<dbReference type="AlphaFoldDB" id="A0A640KIT8"/>
<keyword evidence="2" id="KW-1185">Reference proteome</keyword>
<evidence type="ECO:0000313" key="1">
    <source>
        <dbReference type="EMBL" id="GET89402.1"/>
    </source>
</evidence>